<keyword evidence="7 11" id="KW-0630">Potassium</keyword>
<protein>
    <recommendedName>
        <fullName evidence="11">Potassium-transporting ATPase KdpC subunit</fullName>
    </recommendedName>
    <alternativeName>
        <fullName evidence="11">ATP phosphohydrolase [potassium-transporting] C chain</fullName>
    </alternativeName>
    <alternativeName>
        <fullName evidence="11">Potassium-binding and translocating subunit C</fullName>
    </alternativeName>
    <alternativeName>
        <fullName evidence="11">Potassium-translocating ATPase C chain</fullName>
    </alternativeName>
</protein>
<evidence type="ECO:0000256" key="11">
    <source>
        <dbReference type="HAMAP-Rule" id="MF_00276"/>
    </source>
</evidence>
<comment type="similarity">
    <text evidence="11">Belongs to the KdpC family.</text>
</comment>
<keyword evidence="8 11" id="KW-1133">Transmembrane helix</keyword>
<dbReference type="GO" id="GO:0005524">
    <property type="term" value="F:ATP binding"/>
    <property type="evidence" value="ECO:0007669"/>
    <property type="project" value="UniProtKB-UniRule"/>
</dbReference>
<dbReference type="NCBIfam" id="TIGR00681">
    <property type="entry name" value="kdpC"/>
    <property type="match status" value="1"/>
</dbReference>
<evidence type="ECO:0000256" key="8">
    <source>
        <dbReference type="ARBA" id="ARBA00022989"/>
    </source>
</evidence>
<feature type="transmembrane region" description="Helical" evidence="11">
    <location>
        <begin position="31"/>
        <end position="53"/>
    </location>
</feature>
<evidence type="ECO:0000256" key="3">
    <source>
        <dbReference type="ARBA" id="ARBA00022538"/>
    </source>
</evidence>
<keyword evidence="1 11" id="KW-0813">Transport</keyword>
<proteinExistence type="inferred from homology"/>
<evidence type="ECO:0000256" key="10">
    <source>
        <dbReference type="ARBA" id="ARBA00023136"/>
    </source>
</evidence>
<dbReference type="InterPro" id="IPR003820">
    <property type="entry name" value="KdpC"/>
</dbReference>
<feature type="region of interest" description="Disordered" evidence="12">
    <location>
        <begin position="1"/>
        <end position="26"/>
    </location>
</feature>
<evidence type="ECO:0000256" key="6">
    <source>
        <dbReference type="ARBA" id="ARBA00022840"/>
    </source>
</evidence>
<keyword evidence="5 11" id="KW-0547">Nucleotide-binding</keyword>
<name>A0A5C0AZ84_9BURK</name>
<dbReference type="NCBIfam" id="NF001454">
    <property type="entry name" value="PRK00315.1"/>
    <property type="match status" value="1"/>
</dbReference>
<keyword evidence="9 11" id="KW-0406">Ion transport</keyword>
<dbReference type="HAMAP" id="MF_00276">
    <property type="entry name" value="KdpC"/>
    <property type="match status" value="1"/>
</dbReference>
<reference evidence="13 14" key="1">
    <citation type="submission" date="2019-08" db="EMBL/GenBank/DDBJ databases">
        <title>Amphibian skin-associated Pigmentiphaga: genome sequence and occurrence across geography and hosts.</title>
        <authorList>
            <person name="Bletz M.C."/>
            <person name="Bunk B."/>
            <person name="Sproeer C."/>
            <person name="Biwer P."/>
            <person name="Reiter S."/>
            <person name="Rabemananjara F.C.E."/>
            <person name="Schulz S."/>
            <person name="Overmann J."/>
            <person name="Vences M."/>
        </authorList>
    </citation>
    <scope>NUCLEOTIDE SEQUENCE [LARGE SCALE GENOMIC DNA]</scope>
    <source>
        <strain evidence="13 14">Mada1488</strain>
    </source>
</reference>
<organism evidence="13 14">
    <name type="scientific">Pigmentiphaga aceris</name>
    <dbReference type="NCBI Taxonomy" id="1940612"/>
    <lineage>
        <taxon>Bacteria</taxon>
        <taxon>Pseudomonadati</taxon>
        <taxon>Pseudomonadota</taxon>
        <taxon>Betaproteobacteria</taxon>
        <taxon>Burkholderiales</taxon>
        <taxon>Alcaligenaceae</taxon>
        <taxon>Pigmentiphaga</taxon>
    </lineage>
</organism>
<comment type="subcellular location">
    <subcellularLocation>
        <location evidence="11">Cell membrane</location>
        <topology evidence="11">Single-pass membrane protein</topology>
    </subcellularLocation>
</comment>
<dbReference type="GO" id="GO:0005886">
    <property type="term" value="C:plasma membrane"/>
    <property type="evidence" value="ECO:0007669"/>
    <property type="project" value="UniProtKB-SubCell"/>
</dbReference>
<keyword evidence="10 11" id="KW-0472">Membrane</keyword>
<dbReference type="PANTHER" id="PTHR30042:SF2">
    <property type="entry name" value="POTASSIUM-TRANSPORTING ATPASE KDPC SUBUNIT"/>
    <property type="match status" value="1"/>
</dbReference>
<comment type="function">
    <text evidence="11">Part of the high-affinity ATP-driven potassium transport (or Kdp) system, which catalyzes the hydrolysis of ATP coupled with the electrogenic transport of potassium into the cytoplasm. This subunit acts as a catalytic chaperone that increases the ATP-binding affinity of the ATP-hydrolyzing subunit KdpB by the formation of a transient KdpB/KdpC/ATP ternary complex.</text>
</comment>
<dbReference type="RefSeq" id="WP_148816542.1">
    <property type="nucleotide sequence ID" value="NZ_CP043046.1"/>
</dbReference>
<dbReference type="OrthoDB" id="9788285at2"/>
<keyword evidence="6 11" id="KW-0067">ATP-binding</keyword>
<dbReference type="GO" id="GO:0008556">
    <property type="term" value="F:P-type potassium transmembrane transporter activity"/>
    <property type="evidence" value="ECO:0007669"/>
    <property type="project" value="InterPro"/>
</dbReference>
<comment type="subunit">
    <text evidence="11">The system is composed of three essential subunits: KdpA, KdpB and KdpC.</text>
</comment>
<evidence type="ECO:0000313" key="13">
    <source>
        <dbReference type="EMBL" id="QEI07495.1"/>
    </source>
</evidence>
<dbReference type="Proteomes" id="UP000325161">
    <property type="component" value="Chromosome"/>
</dbReference>
<keyword evidence="3 11" id="KW-0633">Potassium transport</keyword>
<evidence type="ECO:0000256" key="9">
    <source>
        <dbReference type="ARBA" id="ARBA00023065"/>
    </source>
</evidence>
<dbReference type="EMBL" id="CP043046">
    <property type="protein sequence ID" value="QEI07495.1"/>
    <property type="molecule type" value="Genomic_DNA"/>
</dbReference>
<accession>A0A5C0AZ84</accession>
<dbReference type="AlphaFoldDB" id="A0A5C0AZ84"/>
<gene>
    <name evidence="11 13" type="primary">kdpC</name>
    <name evidence="13" type="ORF">FXN63_17855</name>
</gene>
<evidence type="ECO:0000256" key="5">
    <source>
        <dbReference type="ARBA" id="ARBA00022741"/>
    </source>
</evidence>
<evidence type="ECO:0000256" key="12">
    <source>
        <dbReference type="SAM" id="MobiDB-lite"/>
    </source>
</evidence>
<evidence type="ECO:0000256" key="2">
    <source>
        <dbReference type="ARBA" id="ARBA00022475"/>
    </source>
</evidence>
<sequence>MNSPTLPIPSDAGQRGTHGGTPARFPERSGVLRPALVLFAALTLVTGVLYPLATTGVAKLMFPFQASGSLIERDGKVVGSTLIGQAFSSPQYFWGRPSATGPMPYNASASSGSNLGPTNPALRDAVVARIEALRQADPGNSAQIPVDLVSTSASGLDPHISPAAANYQAARVARLRKLSLDNVHALIQAHTERPLIGILGEPVVNVLTLNLALDEAKQQ</sequence>
<evidence type="ECO:0000256" key="7">
    <source>
        <dbReference type="ARBA" id="ARBA00022958"/>
    </source>
</evidence>
<evidence type="ECO:0000256" key="1">
    <source>
        <dbReference type="ARBA" id="ARBA00022448"/>
    </source>
</evidence>
<dbReference type="PIRSF" id="PIRSF001296">
    <property type="entry name" value="K_ATPase_KdpC"/>
    <property type="match status" value="1"/>
</dbReference>
<keyword evidence="4 11" id="KW-0812">Transmembrane</keyword>
<dbReference type="KEGG" id="pacr:FXN63_17855"/>
<evidence type="ECO:0000313" key="14">
    <source>
        <dbReference type="Proteomes" id="UP000325161"/>
    </source>
</evidence>
<keyword evidence="2 11" id="KW-1003">Cell membrane</keyword>
<dbReference type="Pfam" id="PF02669">
    <property type="entry name" value="KdpC"/>
    <property type="match status" value="1"/>
</dbReference>
<dbReference type="PANTHER" id="PTHR30042">
    <property type="entry name" value="POTASSIUM-TRANSPORTING ATPASE C CHAIN"/>
    <property type="match status" value="1"/>
</dbReference>
<evidence type="ECO:0000256" key="4">
    <source>
        <dbReference type="ARBA" id="ARBA00022692"/>
    </source>
</evidence>
<keyword evidence="14" id="KW-1185">Reference proteome</keyword>